<dbReference type="InterPro" id="IPR012795">
    <property type="entry name" value="tRNA_Ile_lys_synt_N"/>
</dbReference>
<dbReference type="Gene3D" id="3.40.50.620">
    <property type="entry name" value="HUPs"/>
    <property type="match status" value="1"/>
</dbReference>
<dbReference type="InterPro" id="IPR011063">
    <property type="entry name" value="TilS/TtcA_N"/>
</dbReference>
<keyword evidence="1 7" id="KW-0963">Cytoplasm</keyword>
<dbReference type="SUPFAM" id="SSF52402">
    <property type="entry name" value="Adenine nucleotide alpha hydrolases-like"/>
    <property type="match status" value="1"/>
</dbReference>
<gene>
    <name evidence="7 10" type="primary">tilS</name>
    <name evidence="10" type="ORF">CWE21_05285</name>
</gene>
<comment type="subcellular location">
    <subcellularLocation>
        <location evidence="7">Cytoplasm</location>
    </subcellularLocation>
</comment>
<dbReference type="GO" id="GO:0005737">
    <property type="term" value="C:cytoplasm"/>
    <property type="evidence" value="ECO:0007669"/>
    <property type="project" value="UniProtKB-SubCell"/>
</dbReference>
<dbReference type="NCBIfam" id="TIGR02432">
    <property type="entry name" value="lysidine_TilS_N"/>
    <property type="match status" value="1"/>
</dbReference>
<comment type="caution">
    <text evidence="10">The sequence shown here is derived from an EMBL/GenBank/DDBJ whole genome shotgun (WGS) entry which is preliminary data.</text>
</comment>
<dbReference type="EMBL" id="PIPT01000003">
    <property type="protein sequence ID" value="RUO48773.1"/>
    <property type="molecule type" value="Genomic_DNA"/>
</dbReference>
<dbReference type="HAMAP" id="MF_01161">
    <property type="entry name" value="tRNA_Ile_lys_synt"/>
    <property type="match status" value="1"/>
</dbReference>
<evidence type="ECO:0000256" key="6">
    <source>
        <dbReference type="ARBA" id="ARBA00048539"/>
    </source>
</evidence>
<comment type="function">
    <text evidence="7">Ligates lysine onto the cytidine present at position 34 of the AUA codon-specific tRNA(Ile) that contains the anticodon CAU, in an ATP-dependent manner. Cytidine is converted to lysidine, thus changing the amino acid specificity of the tRNA from methionine to isoleucine.</text>
</comment>
<evidence type="ECO:0000313" key="10">
    <source>
        <dbReference type="EMBL" id="RUO48773.1"/>
    </source>
</evidence>
<evidence type="ECO:0000256" key="1">
    <source>
        <dbReference type="ARBA" id="ARBA00022490"/>
    </source>
</evidence>
<dbReference type="Pfam" id="PF01171">
    <property type="entry name" value="ATP_bind_3"/>
    <property type="match status" value="1"/>
</dbReference>
<comment type="caution">
    <text evidence="7">Lacks conserved residue(s) required for the propagation of feature annotation.</text>
</comment>
<evidence type="ECO:0000256" key="5">
    <source>
        <dbReference type="ARBA" id="ARBA00022840"/>
    </source>
</evidence>
<sequence length="335" mass="38061">MNVEYRDLYPEFSVALAALTLRPSQQIVACLGGGADSQTILDLLDRWRTEHPNLSYLAIHLDHRFHPSSAEWAAGLEKDCARRGFPLRCEVLPVAQGARISKEAAGREARYQRLSELAESDAVMLLGQHRNDQIETFLLQLKRGAGPKGLASMAHAIASDAPQRPGQQTWLRPLLGVSKAEIYAYAEYHQLHWIEDDTNYDTAIDRNFLRHEVVPKLEQRWPHFGNAVLRSAQLCAEQQDVLDELLAEQLKQLLNSDGALAVDPLREHSAATQRALLRAWLHQNGATMPSYAQLEEIRTQMVQSGNDKQPQVGWGRFLLTRTRQRYLQLQQRHER</sequence>
<name>A0A432XJ57_9GAMM</name>
<keyword evidence="11" id="KW-1185">Reference proteome</keyword>
<evidence type="ECO:0000256" key="7">
    <source>
        <dbReference type="HAMAP-Rule" id="MF_01161"/>
    </source>
</evidence>
<reference evidence="11" key="1">
    <citation type="journal article" date="2018" name="Front. Microbiol.">
        <title>Genome-Based Analysis Reveals the Taxonomy and Diversity of the Family Idiomarinaceae.</title>
        <authorList>
            <person name="Liu Y."/>
            <person name="Lai Q."/>
            <person name="Shao Z."/>
        </authorList>
    </citation>
    <scope>NUCLEOTIDE SEQUENCE [LARGE SCALE GENOMIC DNA]</scope>
    <source>
        <strain evidence="11">SW15</strain>
    </source>
</reference>
<evidence type="ECO:0000256" key="4">
    <source>
        <dbReference type="ARBA" id="ARBA00022741"/>
    </source>
</evidence>
<dbReference type="PANTHER" id="PTHR43033">
    <property type="entry name" value="TRNA(ILE)-LYSIDINE SYNTHASE-RELATED"/>
    <property type="match status" value="1"/>
</dbReference>
<evidence type="ECO:0000313" key="11">
    <source>
        <dbReference type="Proteomes" id="UP000286678"/>
    </source>
</evidence>
<dbReference type="AlphaFoldDB" id="A0A432XJ57"/>
<dbReference type="OrthoDB" id="9807403at2"/>
<evidence type="ECO:0000256" key="2">
    <source>
        <dbReference type="ARBA" id="ARBA00022598"/>
    </source>
</evidence>
<keyword evidence="5" id="KW-0067">ATP-binding</keyword>
<accession>A0A432XJ57</accession>
<feature type="domain" description="tRNA(Ile)-lysidine/2-thiocytidine synthase N-terminal" evidence="8">
    <location>
        <begin position="27"/>
        <end position="212"/>
    </location>
</feature>
<dbReference type="CDD" id="cd01992">
    <property type="entry name" value="TilS_N"/>
    <property type="match status" value="1"/>
</dbReference>
<dbReference type="SUPFAM" id="SSF82829">
    <property type="entry name" value="MesJ substrate recognition domain-like"/>
    <property type="match status" value="1"/>
</dbReference>
<dbReference type="InterPro" id="IPR014729">
    <property type="entry name" value="Rossmann-like_a/b/a_fold"/>
</dbReference>
<dbReference type="Pfam" id="PF09179">
    <property type="entry name" value="TilS"/>
    <property type="match status" value="1"/>
</dbReference>
<comment type="catalytic activity">
    <reaction evidence="6 7">
        <text>cytidine(34) in tRNA(Ile2) + L-lysine + ATP = lysidine(34) in tRNA(Ile2) + AMP + diphosphate + H(+)</text>
        <dbReference type="Rhea" id="RHEA:43744"/>
        <dbReference type="Rhea" id="RHEA-COMP:10625"/>
        <dbReference type="Rhea" id="RHEA-COMP:10670"/>
        <dbReference type="ChEBI" id="CHEBI:15378"/>
        <dbReference type="ChEBI" id="CHEBI:30616"/>
        <dbReference type="ChEBI" id="CHEBI:32551"/>
        <dbReference type="ChEBI" id="CHEBI:33019"/>
        <dbReference type="ChEBI" id="CHEBI:82748"/>
        <dbReference type="ChEBI" id="CHEBI:83665"/>
        <dbReference type="ChEBI" id="CHEBI:456215"/>
        <dbReference type="EC" id="6.3.4.19"/>
    </reaction>
</comment>
<dbReference type="GO" id="GO:0005524">
    <property type="term" value="F:ATP binding"/>
    <property type="evidence" value="ECO:0007669"/>
    <property type="project" value="UniProtKB-KW"/>
</dbReference>
<evidence type="ECO:0000256" key="3">
    <source>
        <dbReference type="ARBA" id="ARBA00022694"/>
    </source>
</evidence>
<dbReference type="EC" id="6.3.4.19" evidence="7"/>
<dbReference type="InterPro" id="IPR012094">
    <property type="entry name" value="tRNA_Ile_lys_synt"/>
</dbReference>
<proteinExistence type="inferred from homology"/>
<evidence type="ECO:0000259" key="8">
    <source>
        <dbReference type="Pfam" id="PF01171"/>
    </source>
</evidence>
<dbReference type="PANTHER" id="PTHR43033:SF1">
    <property type="entry name" value="TRNA(ILE)-LYSIDINE SYNTHASE-RELATED"/>
    <property type="match status" value="1"/>
</dbReference>
<protein>
    <recommendedName>
        <fullName evidence="7">tRNA(Ile)-lysidine synthase</fullName>
        <ecNumber evidence="7">6.3.4.19</ecNumber>
    </recommendedName>
    <alternativeName>
        <fullName evidence="7">tRNA(Ile)-2-lysyl-cytidine synthase</fullName>
    </alternativeName>
    <alternativeName>
        <fullName evidence="7">tRNA(Ile)-lysidine synthetase</fullName>
    </alternativeName>
</protein>
<keyword evidence="2 7" id="KW-0436">Ligase</keyword>
<dbReference type="Proteomes" id="UP000286678">
    <property type="component" value="Unassembled WGS sequence"/>
</dbReference>
<feature type="domain" description="tRNA(Ile)-lysidine synthase substrate-binding" evidence="9">
    <location>
        <begin position="260"/>
        <end position="325"/>
    </location>
</feature>
<dbReference type="GO" id="GO:0006400">
    <property type="term" value="P:tRNA modification"/>
    <property type="evidence" value="ECO:0007669"/>
    <property type="project" value="UniProtKB-UniRule"/>
</dbReference>
<dbReference type="InterPro" id="IPR015262">
    <property type="entry name" value="tRNA_Ile_lys_synt_subst-bd"/>
</dbReference>
<dbReference type="GO" id="GO:0032267">
    <property type="term" value="F:tRNA(Ile)-lysidine synthase activity"/>
    <property type="evidence" value="ECO:0007669"/>
    <property type="project" value="UniProtKB-EC"/>
</dbReference>
<dbReference type="RefSeq" id="WP_126833403.1">
    <property type="nucleotide sequence ID" value="NZ_PIPT01000003.1"/>
</dbReference>
<keyword evidence="3 7" id="KW-0819">tRNA processing</keyword>
<organism evidence="10 11">
    <name type="scientific">Pseudidiomarina aquimaris</name>
    <dbReference type="NCBI Taxonomy" id="641841"/>
    <lineage>
        <taxon>Bacteria</taxon>
        <taxon>Pseudomonadati</taxon>
        <taxon>Pseudomonadota</taxon>
        <taxon>Gammaproteobacteria</taxon>
        <taxon>Alteromonadales</taxon>
        <taxon>Idiomarinaceae</taxon>
        <taxon>Pseudidiomarina</taxon>
    </lineage>
</organism>
<comment type="similarity">
    <text evidence="7">Belongs to the tRNA(Ile)-lysidine synthase family.</text>
</comment>
<dbReference type="Gene3D" id="1.20.59.20">
    <property type="match status" value="1"/>
</dbReference>
<keyword evidence="4" id="KW-0547">Nucleotide-binding</keyword>
<evidence type="ECO:0000259" key="9">
    <source>
        <dbReference type="Pfam" id="PF09179"/>
    </source>
</evidence>